<keyword evidence="6" id="KW-1185">Reference proteome</keyword>
<dbReference type="InterPro" id="IPR007052">
    <property type="entry name" value="CS_dom"/>
</dbReference>
<dbReference type="PANTHER" id="PTHR45862">
    <property type="entry name" value="PROTEIN SGT1 HOMOLOG"/>
    <property type="match status" value="1"/>
</dbReference>
<feature type="compositionally biased region" description="Low complexity" evidence="2">
    <location>
        <begin position="187"/>
        <end position="209"/>
    </location>
</feature>
<gene>
    <name evidence="5" type="primary">SGT1</name>
    <name evidence="5" type="ORF">LTR05_002845</name>
</gene>
<accession>A0AAN7T3I0</accession>
<name>A0AAN7T3I0_9EURO</name>
<protein>
    <submittedName>
        <fullName evidence="5">Cochaperone protein</fullName>
    </submittedName>
</protein>
<dbReference type="PROSITE" id="PS51203">
    <property type="entry name" value="CS"/>
    <property type="match status" value="1"/>
</dbReference>
<dbReference type="Pfam" id="PF04969">
    <property type="entry name" value="CS"/>
    <property type="match status" value="1"/>
</dbReference>
<feature type="compositionally biased region" description="Acidic residues" evidence="2">
    <location>
        <begin position="374"/>
        <end position="395"/>
    </location>
</feature>
<organism evidence="5 6">
    <name type="scientific">Lithohypha guttulata</name>
    <dbReference type="NCBI Taxonomy" id="1690604"/>
    <lineage>
        <taxon>Eukaryota</taxon>
        <taxon>Fungi</taxon>
        <taxon>Dikarya</taxon>
        <taxon>Ascomycota</taxon>
        <taxon>Pezizomycotina</taxon>
        <taxon>Eurotiomycetes</taxon>
        <taxon>Chaetothyriomycetidae</taxon>
        <taxon>Chaetothyriales</taxon>
        <taxon>Trichomeriaceae</taxon>
        <taxon>Lithohypha</taxon>
    </lineage>
</organism>
<dbReference type="EMBL" id="JAVRRJ010000002">
    <property type="protein sequence ID" value="KAK5088625.1"/>
    <property type="molecule type" value="Genomic_DNA"/>
</dbReference>
<comment type="similarity">
    <text evidence="1">Belongs to the SGT1 family.</text>
</comment>
<feature type="region of interest" description="Disordered" evidence="2">
    <location>
        <begin position="304"/>
        <end position="400"/>
    </location>
</feature>
<evidence type="ECO:0000313" key="6">
    <source>
        <dbReference type="Proteomes" id="UP001309876"/>
    </source>
</evidence>
<evidence type="ECO:0000259" key="4">
    <source>
        <dbReference type="PROSITE" id="PS51203"/>
    </source>
</evidence>
<feature type="region of interest" description="Disordered" evidence="2">
    <location>
        <begin position="128"/>
        <end position="148"/>
    </location>
</feature>
<dbReference type="PROSITE" id="PS51048">
    <property type="entry name" value="SGS"/>
    <property type="match status" value="1"/>
</dbReference>
<reference evidence="5 6" key="1">
    <citation type="submission" date="2023-08" db="EMBL/GenBank/DDBJ databases">
        <title>Black Yeasts Isolated from many extreme environments.</title>
        <authorList>
            <person name="Coleine C."/>
            <person name="Stajich J.E."/>
            <person name="Selbmann L."/>
        </authorList>
    </citation>
    <scope>NUCLEOTIDE SEQUENCE [LARGE SCALE GENOMIC DNA]</scope>
    <source>
        <strain evidence="5 6">CCFEE 5910</strain>
    </source>
</reference>
<dbReference type="SUPFAM" id="SSF49764">
    <property type="entry name" value="HSP20-like chaperones"/>
    <property type="match status" value="1"/>
</dbReference>
<dbReference type="InterPro" id="IPR007699">
    <property type="entry name" value="SGS_dom"/>
</dbReference>
<feature type="compositionally biased region" description="Basic and acidic residues" evidence="2">
    <location>
        <begin position="438"/>
        <end position="453"/>
    </location>
</feature>
<feature type="domain" description="SGS" evidence="3">
    <location>
        <begin position="340"/>
        <end position="453"/>
    </location>
</feature>
<evidence type="ECO:0000256" key="1">
    <source>
        <dbReference type="ARBA" id="ARBA00008509"/>
    </source>
</evidence>
<dbReference type="Pfam" id="PF05002">
    <property type="entry name" value="SGS"/>
    <property type="match status" value="1"/>
</dbReference>
<feature type="compositionally biased region" description="Polar residues" evidence="2">
    <location>
        <begin position="133"/>
        <end position="148"/>
    </location>
</feature>
<dbReference type="AlphaFoldDB" id="A0AAN7T3I0"/>
<dbReference type="InterPro" id="IPR044563">
    <property type="entry name" value="Sgt1-like"/>
</dbReference>
<dbReference type="GO" id="GO:0051087">
    <property type="term" value="F:protein-folding chaperone binding"/>
    <property type="evidence" value="ECO:0007669"/>
    <property type="project" value="InterPro"/>
</dbReference>
<dbReference type="Gene3D" id="1.25.40.10">
    <property type="entry name" value="Tetratricopeptide repeat domain"/>
    <property type="match status" value="1"/>
</dbReference>
<feature type="region of interest" description="Disordered" evidence="2">
    <location>
        <begin position="424"/>
        <end position="453"/>
    </location>
</feature>
<dbReference type="CDD" id="cd06466">
    <property type="entry name" value="p23_CS_SGT1_like"/>
    <property type="match status" value="1"/>
</dbReference>
<dbReference type="Gene3D" id="2.60.40.790">
    <property type="match status" value="1"/>
</dbReference>
<evidence type="ECO:0000313" key="5">
    <source>
        <dbReference type="EMBL" id="KAK5088625.1"/>
    </source>
</evidence>
<dbReference type="Proteomes" id="UP001309876">
    <property type="component" value="Unassembled WGS sequence"/>
</dbReference>
<proteinExistence type="inferred from homology"/>
<feature type="compositionally biased region" description="Basic and acidic residues" evidence="2">
    <location>
        <begin position="351"/>
        <end position="361"/>
    </location>
</feature>
<comment type="caution">
    <text evidence="5">The sequence shown here is derived from an EMBL/GenBank/DDBJ whole genome shotgun (WGS) entry which is preliminary data.</text>
</comment>
<dbReference type="InterPro" id="IPR008978">
    <property type="entry name" value="HSP20-like_chaperone"/>
</dbReference>
<dbReference type="InterPro" id="IPR011990">
    <property type="entry name" value="TPR-like_helical_dom_sf"/>
</dbReference>
<feature type="compositionally biased region" description="Low complexity" evidence="2">
    <location>
        <begin position="319"/>
        <end position="331"/>
    </location>
</feature>
<feature type="region of interest" description="Disordered" evidence="2">
    <location>
        <begin position="178"/>
        <end position="209"/>
    </location>
</feature>
<dbReference type="SUPFAM" id="SSF48452">
    <property type="entry name" value="TPR-like"/>
    <property type="match status" value="1"/>
</dbReference>
<feature type="domain" description="CS" evidence="4">
    <location>
        <begin position="210"/>
        <end position="303"/>
    </location>
</feature>
<sequence length="453" mass="49713">MDHASAGAKALAVSDAKTAVEEYTKALIENPTSPDYFIQRSTAFGRLNPPRHDLALQDAEFGVLAGQKRGKRDKIQAAQQRRVVALYNLERYADAKLVLDSMKRWRPTNSKPQEMEHNMWQSKIDGKLKTKPQEATVTEYPSTSLPNERTMTNLLEKQLQNGTASNQNEKDVEVQMVDDGGKERSTTEQPSTTAPTTSTTESTPATVAPPQNFRHEWYQNNQNVIVTIYAKGVQKDKVEVDIEEDSISVTFPHPSDPSSSFNLSFDPLCALIDPSASKSQVMSTKIELTLAKAAQGQKWANIEGSAPLKKSEAAPTEDASAQAAMMSSIQQPPAPAAAPSYPTSSKTGPKNWDKLASDLTKKPKKSTPKSEKHDEDEDEDDSDADDAEVDDDSDFGGDAVDGFFKKLYAGADPDTKRAMMKSFTESNGTALSTNWSDVGKKKVEEVKSRDEEN</sequence>
<evidence type="ECO:0000256" key="2">
    <source>
        <dbReference type="SAM" id="MobiDB-lite"/>
    </source>
</evidence>
<evidence type="ECO:0000259" key="3">
    <source>
        <dbReference type="PROSITE" id="PS51048"/>
    </source>
</evidence>
<feature type="compositionally biased region" description="Polar residues" evidence="2">
    <location>
        <begin position="424"/>
        <end position="436"/>
    </location>
</feature>